<dbReference type="EMBL" id="JAFJZZ010000001">
    <property type="protein sequence ID" value="MBN7771964.1"/>
    <property type="molecule type" value="Genomic_DNA"/>
</dbReference>
<proteinExistence type="predicted"/>
<name>A0A939D5Y9_CLOAM</name>
<comment type="caution">
    <text evidence="1">The sequence shown here is derived from an EMBL/GenBank/DDBJ whole genome shotgun (WGS) entry which is preliminary data.</text>
</comment>
<sequence length="56" mass="6411">MLLSFEKYLMEERDRAKREELLIAYPSVFELICLLPLSGNNVSLDTANMSSDDCLI</sequence>
<dbReference type="RefSeq" id="WP_206580743.1">
    <property type="nucleotide sequence ID" value="NZ_JAFJZZ010000001.1"/>
</dbReference>
<dbReference type="AlphaFoldDB" id="A0A939D5Y9"/>
<keyword evidence="2" id="KW-1185">Reference proteome</keyword>
<accession>A0A939D5Y9</accession>
<dbReference type="Proteomes" id="UP000664545">
    <property type="component" value="Unassembled WGS sequence"/>
</dbReference>
<organism evidence="1 2">
    <name type="scientific">Clostridium aminobutyricum</name>
    <dbReference type="NCBI Taxonomy" id="33953"/>
    <lineage>
        <taxon>Bacteria</taxon>
        <taxon>Bacillati</taxon>
        <taxon>Bacillota</taxon>
        <taxon>Clostridia</taxon>
        <taxon>Eubacteriales</taxon>
        <taxon>Clostridiaceae</taxon>
        <taxon>Clostridium</taxon>
    </lineage>
</organism>
<evidence type="ECO:0000313" key="1">
    <source>
        <dbReference type="EMBL" id="MBN7771964.1"/>
    </source>
</evidence>
<protein>
    <submittedName>
        <fullName evidence="1">Uncharacterized protein</fullName>
    </submittedName>
</protein>
<evidence type="ECO:0000313" key="2">
    <source>
        <dbReference type="Proteomes" id="UP000664545"/>
    </source>
</evidence>
<reference evidence="1" key="1">
    <citation type="submission" date="2021-02" db="EMBL/GenBank/DDBJ databases">
        <title>Abyssanaerobacter marinus gen.nov., sp., nov, anaerobic bacterium isolated from the Onnuri vent field of Indian Ocean and suggestion of Mogibacteriaceae fam. nov., and proposal of reclassification of ambiguous this family's genus member.</title>
        <authorList>
            <person name="Kim Y.J."/>
            <person name="Yang J.-A."/>
        </authorList>
    </citation>
    <scope>NUCLEOTIDE SEQUENCE</scope>
    <source>
        <strain evidence="1">DSM 2634</strain>
    </source>
</reference>
<gene>
    <name evidence="1" type="ORF">JYB65_01125</name>
</gene>